<proteinExistence type="predicted"/>
<keyword evidence="1" id="KW-0812">Transmembrane</keyword>
<organism evidence="2 3">
    <name type="scientific">Egibacter rhizosphaerae</name>
    <dbReference type="NCBI Taxonomy" id="1670831"/>
    <lineage>
        <taxon>Bacteria</taxon>
        <taxon>Bacillati</taxon>
        <taxon>Actinomycetota</taxon>
        <taxon>Nitriliruptoria</taxon>
        <taxon>Egibacterales</taxon>
        <taxon>Egibacteraceae</taxon>
        <taxon>Egibacter</taxon>
    </lineage>
</organism>
<reference evidence="2 3" key="1">
    <citation type="submission" date="2019-01" db="EMBL/GenBank/DDBJ databases">
        <title>Egibacter rhizosphaerae EGI 80759T.</title>
        <authorList>
            <person name="Chen D.-D."/>
            <person name="Tian Y."/>
            <person name="Jiao J.-Y."/>
            <person name="Zhang X.-T."/>
            <person name="Zhang Y.-G."/>
            <person name="Zhang Y."/>
            <person name="Xiao M."/>
            <person name="Shu W.-S."/>
            <person name="Li W.-J."/>
        </authorList>
    </citation>
    <scope>NUCLEOTIDE SEQUENCE [LARGE SCALE GENOMIC DNA]</scope>
    <source>
        <strain evidence="2 3">EGI 80759</strain>
    </source>
</reference>
<keyword evidence="3" id="KW-1185">Reference proteome</keyword>
<dbReference type="KEGG" id="erz:ER308_06745"/>
<dbReference type="Proteomes" id="UP000291469">
    <property type="component" value="Chromosome"/>
</dbReference>
<evidence type="ECO:0000313" key="2">
    <source>
        <dbReference type="EMBL" id="QBI19270.1"/>
    </source>
</evidence>
<name>A0A411YDK1_9ACTN</name>
<keyword evidence="1" id="KW-1133">Transmembrane helix</keyword>
<sequence>MADPPVPGNGSRPRGADRLFRGVVTGHASVLLVMGLIGLVWPGSVLEAAGLRIDELVAVLGEEPSSYAPLTIVRLGGVGCLAFGGLLLVAARGLQPSARESMLLVLVVATGFTGFVLASQQLAVWRNLVGGVLTTLTVALLVASAVTLVRLRTEREPRSGPGG</sequence>
<accession>A0A411YDK1</accession>
<protein>
    <submittedName>
        <fullName evidence="2">Uncharacterized protein</fullName>
    </submittedName>
</protein>
<evidence type="ECO:0000256" key="1">
    <source>
        <dbReference type="SAM" id="Phobius"/>
    </source>
</evidence>
<feature type="transmembrane region" description="Helical" evidence="1">
    <location>
        <begin position="103"/>
        <end position="122"/>
    </location>
</feature>
<feature type="transmembrane region" description="Helical" evidence="1">
    <location>
        <begin position="19"/>
        <end position="41"/>
    </location>
</feature>
<evidence type="ECO:0000313" key="3">
    <source>
        <dbReference type="Proteomes" id="UP000291469"/>
    </source>
</evidence>
<gene>
    <name evidence="2" type="ORF">ER308_06745</name>
</gene>
<feature type="transmembrane region" description="Helical" evidence="1">
    <location>
        <begin position="128"/>
        <end position="149"/>
    </location>
</feature>
<feature type="transmembrane region" description="Helical" evidence="1">
    <location>
        <begin position="72"/>
        <end position="91"/>
    </location>
</feature>
<dbReference type="EMBL" id="CP036402">
    <property type="protein sequence ID" value="QBI19270.1"/>
    <property type="molecule type" value="Genomic_DNA"/>
</dbReference>
<dbReference type="RefSeq" id="WP_131154267.1">
    <property type="nucleotide sequence ID" value="NZ_CP036402.1"/>
</dbReference>
<keyword evidence="1" id="KW-0472">Membrane</keyword>
<dbReference type="AlphaFoldDB" id="A0A411YDK1"/>